<evidence type="ECO:0000259" key="3">
    <source>
        <dbReference type="Pfam" id="PF14008"/>
    </source>
</evidence>
<dbReference type="AlphaFoldDB" id="A0A0B1SSR2"/>
<dbReference type="EMBL" id="KN559016">
    <property type="protein sequence ID" value="KHJ86936.1"/>
    <property type="molecule type" value="Genomic_DNA"/>
</dbReference>
<dbReference type="Proteomes" id="UP000053660">
    <property type="component" value="Unassembled WGS sequence"/>
</dbReference>
<sequence length="264" mass="30473">MNQLEPIISRIPYMVVAGNHEFEDGNFSNFQQRFWMPTNGLDGNQFYRLKINDISSFDLGPVHWIALNTEYYGYYQELGNHPVLDQYDWLLKNLQAAYANRVKVPWIFTYLHRPFYCSAAHKDDCTDPDSVLVRIGNDELPGLEKPFIQYGVDVGFTGHVHYYERFYPVANFTYWDSKNCYQNAVAPTYIITGSAGCHSSGTKFDKHPVPFSAKRLNDYGYTIVSVANMTHVHIQQLSLDQDEAIVDDFWISKTKGFTASNQMR</sequence>
<keyword evidence="1" id="KW-0325">Glycoprotein</keyword>
<evidence type="ECO:0000313" key="4">
    <source>
        <dbReference type="EMBL" id="KHJ86936.1"/>
    </source>
</evidence>
<dbReference type="OrthoDB" id="45007at2759"/>
<dbReference type="InterPro" id="IPR004843">
    <property type="entry name" value="Calcineurin-like_PHP"/>
</dbReference>
<evidence type="ECO:0000313" key="5">
    <source>
        <dbReference type="Proteomes" id="UP000053660"/>
    </source>
</evidence>
<gene>
    <name evidence="4" type="ORF">OESDEN_13300</name>
</gene>
<organism evidence="4 5">
    <name type="scientific">Oesophagostomum dentatum</name>
    <name type="common">Nodular worm</name>
    <dbReference type="NCBI Taxonomy" id="61180"/>
    <lineage>
        <taxon>Eukaryota</taxon>
        <taxon>Metazoa</taxon>
        <taxon>Ecdysozoa</taxon>
        <taxon>Nematoda</taxon>
        <taxon>Chromadorea</taxon>
        <taxon>Rhabditida</taxon>
        <taxon>Rhabditina</taxon>
        <taxon>Rhabditomorpha</taxon>
        <taxon>Strongyloidea</taxon>
        <taxon>Strongylidae</taxon>
        <taxon>Oesophagostomum</taxon>
    </lineage>
</organism>
<evidence type="ECO:0000259" key="2">
    <source>
        <dbReference type="Pfam" id="PF00149"/>
    </source>
</evidence>
<dbReference type="SUPFAM" id="SSF56300">
    <property type="entry name" value="Metallo-dependent phosphatases"/>
    <property type="match status" value="1"/>
</dbReference>
<protein>
    <recommendedName>
        <fullName evidence="6">Calcineurin-like phosphoesterase domain-containing protein</fullName>
    </recommendedName>
</protein>
<reference evidence="4 5" key="1">
    <citation type="submission" date="2014-03" db="EMBL/GenBank/DDBJ databases">
        <title>Draft genome of the hookworm Oesophagostomum dentatum.</title>
        <authorList>
            <person name="Mitreva M."/>
        </authorList>
    </citation>
    <scope>NUCLEOTIDE SEQUENCE [LARGE SCALE GENOMIC DNA]</scope>
    <source>
        <strain evidence="4 5">OD-Hann</strain>
    </source>
</reference>
<evidence type="ECO:0008006" key="6">
    <source>
        <dbReference type="Google" id="ProtNLM"/>
    </source>
</evidence>
<dbReference type="PANTHER" id="PTHR45867">
    <property type="entry name" value="PURPLE ACID PHOSPHATASE"/>
    <property type="match status" value="1"/>
</dbReference>
<dbReference type="GO" id="GO:0016787">
    <property type="term" value="F:hydrolase activity"/>
    <property type="evidence" value="ECO:0007669"/>
    <property type="project" value="InterPro"/>
</dbReference>
<feature type="domain" description="Calcineurin-like phosphoesterase" evidence="2">
    <location>
        <begin position="4"/>
        <end position="163"/>
    </location>
</feature>
<keyword evidence="5" id="KW-1185">Reference proteome</keyword>
<dbReference type="CDD" id="cd00839">
    <property type="entry name" value="MPP_PAPs"/>
    <property type="match status" value="1"/>
</dbReference>
<dbReference type="InterPro" id="IPR041792">
    <property type="entry name" value="MPP_PAP"/>
</dbReference>
<accession>A0A0B1SSR2</accession>
<dbReference type="InterPro" id="IPR029052">
    <property type="entry name" value="Metallo-depent_PP-like"/>
</dbReference>
<name>A0A0B1SSR2_OESDE</name>
<feature type="domain" description="Purple acid phosphatase C-terminal" evidence="3">
    <location>
        <begin position="186"/>
        <end position="247"/>
    </location>
</feature>
<dbReference type="Pfam" id="PF00149">
    <property type="entry name" value="Metallophos"/>
    <property type="match status" value="1"/>
</dbReference>
<dbReference type="Pfam" id="PF14008">
    <property type="entry name" value="Metallophos_C"/>
    <property type="match status" value="1"/>
</dbReference>
<dbReference type="PANTHER" id="PTHR45867:SF10">
    <property type="entry name" value="PURPLE ACID PHOSPHATASE"/>
    <property type="match status" value="1"/>
</dbReference>
<proteinExistence type="predicted"/>
<dbReference type="InterPro" id="IPR025733">
    <property type="entry name" value="PAPs_C"/>
</dbReference>
<evidence type="ECO:0000256" key="1">
    <source>
        <dbReference type="ARBA" id="ARBA00023180"/>
    </source>
</evidence>
<dbReference type="Gene3D" id="3.60.21.10">
    <property type="match status" value="1"/>
</dbReference>